<keyword evidence="7" id="KW-1185">Reference proteome</keyword>
<dbReference type="RefSeq" id="WP_021295807.1">
    <property type="nucleotide sequence ID" value="NZ_AURB01000107.1"/>
</dbReference>
<dbReference type="OrthoDB" id="9758906at2"/>
<dbReference type="InterPro" id="IPR016163">
    <property type="entry name" value="Ald_DH_C"/>
</dbReference>
<dbReference type="PROSITE" id="PS00687">
    <property type="entry name" value="ALDEHYDE_DEHYDR_GLU"/>
    <property type="match status" value="1"/>
</dbReference>
<reference evidence="7" key="1">
    <citation type="journal article" date="2022" name="G3 (Bethesda)">
        <title>Unveiling the complete genome sequence of Alicyclobacillus acidoterrestris DSM 3922T, a taint-producing strain.</title>
        <authorList>
            <person name="Leonardo I.C."/>
            <person name="Barreto Crespo M.T."/>
            <person name="Gaspar F.B."/>
        </authorList>
    </citation>
    <scope>NUCLEOTIDE SEQUENCE [LARGE SCALE GENOMIC DNA]</scope>
    <source>
        <strain evidence="7">DSM 3922</strain>
    </source>
</reference>
<dbReference type="Proteomes" id="UP000829401">
    <property type="component" value="Chromosome"/>
</dbReference>
<dbReference type="InterPro" id="IPR016162">
    <property type="entry name" value="Ald_DH_N"/>
</dbReference>
<evidence type="ECO:0000313" key="6">
    <source>
        <dbReference type="EMBL" id="UNO47300.1"/>
    </source>
</evidence>
<gene>
    <name evidence="6" type="ORF">K1I37_11200</name>
</gene>
<dbReference type="Gene3D" id="3.40.605.10">
    <property type="entry name" value="Aldehyde Dehydrogenase, Chain A, domain 1"/>
    <property type="match status" value="1"/>
</dbReference>
<dbReference type="GO" id="GO:0016620">
    <property type="term" value="F:oxidoreductase activity, acting on the aldehyde or oxo group of donors, NAD or NADP as acceptor"/>
    <property type="evidence" value="ECO:0007669"/>
    <property type="project" value="InterPro"/>
</dbReference>
<accession>A0A9E6ZN53</accession>
<dbReference type="FunFam" id="3.40.309.10:FF:000009">
    <property type="entry name" value="Aldehyde dehydrogenase A"/>
    <property type="match status" value="1"/>
</dbReference>
<keyword evidence="3" id="KW-0520">NAD</keyword>
<dbReference type="SUPFAM" id="SSF53720">
    <property type="entry name" value="ALDH-like"/>
    <property type="match status" value="1"/>
</dbReference>
<accession>T0C866</accession>
<dbReference type="InterPro" id="IPR016160">
    <property type="entry name" value="Ald_DH_CS_CYS"/>
</dbReference>
<evidence type="ECO:0000256" key="1">
    <source>
        <dbReference type="ARBA" id="ARBA00009986"/>
    </source>
</evidence>
<evidence type="ECO:0000256" key="5">
    <source>
        <dbReference type="RuleBase" id="RU003345"/>
    </source>
</evidence>
<dbReference type="InterPro" id="IPR029510">
    <property type="entry name" value="Ald_DH_CS_GLU"/>
</dbReference>
<dbReference type="PANTHER" id="PTHR42986:SF1">
    <property type="entry name" value="BENZALDEHYDE DEHYDROGENASE YFMT"/>
    <property type="match status" value="1"/>
</dbReference>
<evidence type="ECO:0000313" key="7">
    <source>
        <dbReference type="Proteomes" id="UP000829401"/>
    </source>
</evidence>
<sequence>MSTLSTVKFPFWSKQWIGGTWKEGASSRYETVTNPFNQEILAEIKLASKEDIDQAYQFAKQVQPSWANASAYERAGVLERAAEILVQRKEEIVNYLVQETGSSQLKASIEVDTSIGDLKYAAQYSFRLSGTILPSLIPGKENRVYRKPVGVIGAITPWNWPFYLSIRVIAPAIATGNSIVLKADSQTPITGGLLIAQIFEQAGLPKGVLSVVVADVQEIGDYMVEHTIPSVISFTGSTAAGRRIGEIAGRTLRKAALELGGNNVFIVLDDANIDQAVAAATFGKFLHQGQICIATNRIIVCRSVYEEFITKFKESTMKVKVGDPADPETLIGPLINQRQAQRIMDLIQQSLREGATLELEGKLEGNLMSPFILTDVTNDMAIAKQEIFGPVAAIIPVDNEDEAIRIANDCDAGLSGAVFSGSIEHGVHVAQQVVTGMIHVNDQTVNVEPNVPFGGEKSSGIGRYCGEWGIEEFTTLQWISVQKEDRQYPI</sequence>
<dbReference type="Pfam" id="PF00171">
    <property type="entry name" value="Aldedh"/>
    <property type="match status" value="1"/>
</dbReference>
<dbReference type="KEGG" id="aaco:K1I37_11200"/>
<dbReference type="eggNOG" id="COG1012">
    <property type="taxonomic scope" value="Bacteria"/>
</dbReference>
<evidence type="ECO:0000256" key="2">
    <source>
        <dbReference type="ARBA" id="ARBA00023002"/>
    </source>
</evidence>
<evidence type="ECO:0000256" key="3">
    <source>
        <dbReference type="ARBA" id="ARBA00023027"/>
    </source>
</evidence>
<dbReference type="EMBL" id="CP080467">
    <property type="protein sequence ID" value="UNO47300.1"/>
    <property type="molecule type" value="Genomic_DNA"/>
</dbReference>
<comment type="similarity">
    <text evidence="1 5">Belongs to the aldehyde dehydrogenase family.</text>
</comment>
<feature type="active site" evidence="4">
    <location>
        <position position="258"/>
    </location>
</feature>
<evidence type="ECO:0000256" key="4">
    <source>
        <dbReference type="PROSITE-ProRule" id="PRU10007"/>
    </source>
</evidence>
<name>T0C866_ALIAG</name>
<dbReference type="PROSITE" id="PS00070">
    <property type="entry name" value="ALDEHYDE_DEHYDR_CYS"/>
    <property type="match status" value="1"/>
</dbReference>
<dbReference type="Gene3D" id="3.40.309.10">
    <property type="entry name" value="Aldehyde Dehydrogenase, Chain A, domain 2"/>
    <property type="match status" value="1"/>
</dbReference>
<dbReference type="STRING" id="1356854.N007_21465"/>
<dbReference type="InterPro" id="IPR015590">
    <property type="entry name" value="Aldehyde_DH_dom"/>
</dbReference>
<dbReference type="PANTHER" id="PTHR42986">
    <property type="entry name" value="BENZALDEHYDE DEHYDROGENASE YFMT"/>
    <property type="match status" value="1"/>
</dbReference>
<dbReference type="AlphaFoldDB" id="T0C866"/>
<protein>
    <submittedName>
        <fullName evidence="6">Aldehyde dehydrogenase family protein</fullName>
    </submittedName>
</protein>
<keyword evidence="2 5" id="KW-0560">Oxidoreductase</keyword>
<proteinExistence type="inferred from homology"/>
<dbReference type="InterPro" id="IPR016161">
    <property type="entry name" value="Ald_DH/histidinol_DH"/>
</dbReference>
<organism evidence="6 7">
    <name type="scientific">Alicyclobacillus acidoterrestris (strain ATCC 49025 / DSM 3922 / CIP 106132 / NCIMB 13137 / GD3B)</name>
    <dbReference type="NCBI Taxonomy" id="1356854"/>
    <lineage>
        <taxon>Bacteria</taxon>
        <taxon>Bacillati</taxon>
        <taxon>Bacillota</taxon>
        <taxon>Bacilli</taxon>
        <taxon>Bacillales</taxon>
        <taxon>Alicyclobacillaceae</taxon>
        <taxon>Alicyclobacillus</taxon>
    </lineage>
</organism>